<evidence type="ECO:0000256" key="3">
    <source>
        <dbReference type="ARBA" id="ARBA00008883"/>
    </source>
</evidence>
<evidence type="ECO:0000313" key="22">
    <source>
        <dbReference type="Proteomes" id="UP000192652"/>
    </source>
</evidence>
<evidence type="ECO:0000313" key="21">
    <source>
        <dbReference type="EMBL" id="OQP84599.1"/>
    </source>
</evidence>
<dbReference type="InterPro" id="IPR050445">
    <property type="entry name" value="Bact_polysacc_biosynth/exp"/>
</dbReference>
<comment type="catalytic activity">
    <reaction evidence="15">
        <text>L-tyrosyl-[protein] + ATP = O-phospho-L-tyrosyl-[protein] + ADP + H(+)</text>
        <dbReference type="Rhea" id="RHEA:10596"/>
        <dbReference type="Rhea" id="RHEA-COMP:10136"/>
        <dbReference type="Rhea" id="RHEA-COMP:20101"/>
        <dbReference type="ChEBI" id="CHEBI:15378"/>
        <dbReference type="ChEBI" id="CHEBI:30616"/>
        <dbReference type="ChEBI" id="CHEBI:46858"/>
        <dbReference type="ChEBI" id="CHEBI:61978"/>
        <dbReference type="ChEBI" id="CHEBI:456216"/>
        <dbReference type="EC" id="2.7.10.2"/>
    </reaction>
</comment>
<keyword evidence="13 17" id="KW-0472">Membrane</keyword>
<comment type="subcellular location">
    <subcellularLocation>
        <location evidence="1">Cell inner membrane</location>
        <topology evidence="1">Multi-pass membrane protein</topology>
    </subcellularLocation>
</comment>
<keyword evidence="12 17" id="KW-1133">Transmembrane helix</keyword>
<keyword evidence="6" id="KW-0997">Cell inner membrane</keyword>
<keyword evidence="7" id="KW-0808">Transferase</keyword>
<keyword evidence="8 17" id="KW-0812">Transmembrane</keyword>
<dbReference type="NCBIfam" id="TIGR01007">
    <property type="entry name" value="eps_fam"/>
    <property type="match status" value="1"/>
</dbReference>
<comment type="caution">
    <text evidence="21">The sequence shown here is derived from an EMBL/GenBank/DDBJ whole genome shotgun (WGS) entry which is preliminary data.</text>
</comment>
<feature type="domain" description="Tyrosine-protein kinase G-rich" evidence="20">
    <location>
        <begin position="371"/>
        <end position="450"/>
    </location>
</feature>
<comment type="similarity">
    <text evidence="3">Belongs to the etk/wzc family.</text>
</comment>
<dbReference type="InterPro" id="IPR005700">
    <property type="entry name" value="EPS_ExoP-like"/>
</dbReference>
<comment type="similarity">
    <text evidence="2">Belongs to the CpsD/CapB family.</text>
</comment>
<name>A0ABX3P9X9_9HYPH</name>
<keyword evidence="16" id="KW-0175">Coiled coil</keyword>
<gene>
    <name evidence="21" type="ORF">BTR14_18365</name>
</gene>
<dbReference type="Proteomes" id="UP000192652">
    <property type="component" value="Unassembled WGS sequence"/>
</dbReference>
<evidence type="ECO:0000256" key="17">
    <source>
        <dbReference type="SAM" id="Phobius"/>
    </source>
</evidence>
<dbReference type="Gene3D" id="3.40.50.300">
    <property type="entry name" value="P-loop containing nucleotide triphosphate hydrolases"/>
    <property type="match status" value="1"/>
</dbReference>
<keyword evidence="14" id="KW-0829">Tyrosine-protein kinase</keyword>
<dbReference type="InterPro" id="IPR025669">
    <property type="entry name" value="AAA_dom"/>
</dbReference>
<protein>
    <recommendedName>
        <fullName evidence="4">non-specific protein-tyrosine kinase</fullName>
        <ecNumber evidence="4">2.7.10.2</ecNumber>
    </recommendedName>
</protein>
<evidence type="ECO:0000256" key="5">
    <source>
        <dbReference type="ARBA" id="ARBA00022475"/>
    </source>
</evidence>
<reference evidence="21 22" key="1">
    <citation type="journal article" date="2017" name="Antonie Van Leeuwenhoek">
        <title>Rhizobium rhizosphaerae sp. nov., a novel species isolated from rice rhizosphere.</title>
        <authorList>
            <person name="Zhao J.J."/>
            <person name="Zhang J."/>
            <person name="Zhang R.J."/>
            <person name="Zhang C.W."/>
            <person name="Yin H.Q."/>
            <person name="Zhang X.X."/>
        </authorList>
    </citation>
    <scope>NUCLEOTIDE SEQUENCE [LARGE SCALE GENOMIC DNA]</scope>
    <source>
        <strain evidence="21 22">RD15</strain>
    </source>
</reference>
<evidence type="ECO:0000256" key="12">
    <source>
        <dbReference type="ARBA" id="ARBA00022989"/>
    </source>
</evidence>
<dbReference type="SUPFAM" id="SSF52540">
    <property type="entry name" value="P-loop containing nucleoside triphosphate hydrolases"/>
    <property type="match status" value="1"/>
</dbReference>
<dbReference type="Pfam" id="PF02706">
    <property type="entry name" value="Wzz"/>
    <property type="match status" value="1"/>
</dbReference>
<evidence type="ECO:0000259" key="18">
    <source>
        <dbReference type="Pfam" id="PF02706"/>
    </source>
</evidence>
<keyword evidence="9" id="KW-0547">Nucleotide-binding</keyword>
<feature type="domain" description="Polysaccharide chain length determinant N-terminal" evidence="18">
    <location>
        <begin position="3"/>
        <end position="93"/>
    </location>
</feature>
<dbReference type="Pfam" id="PF13807">
    <property type="entry name" value="GNVR"/>
    <property type="match status" value="1"/>
</dbReference>
<evidence type="ECO:0000256" key="13">
    <source>
        <dbReference type="ARBA" id="ARBA00023136"/>
    </source>
</evidence>
<evidence type="ECO:0000256" key="7">
    <source>
        <dbReference type="ARBA" id="ARBA00022679"/>
    </source>
</evidence>
<dbReference type="PANTHER" id="PTHR32309">
    <property type="entry name" value="TYROSINE-PROTEIN KINASE"/>
    <property type="match status" value="1"/>
</dbReference>
<dbReference type="EC" id="2.7.10.2" evidence="4"/>
<proteinExistence type="inferred from homology"/>
<dbReference type="InterPro" id="IPR027417">
    <property type="entry name" value="P-loop_NTPase"/>
</dbReference>
<evidence type="ECO:0000256" key="10">
    <source>
        <dbReference type="ARBA" id="ARBA00022777"/>
    </source>
</evidence>
<dbReference type="InterPro" id="IPR032807">
    <property type="entry name" value="GNVR"/>
</dbReference>
<organism evidence="21 22">
    <name type="scientific">Xaviernesmea rhizosphaerae</name>
    <dbReference type="NCBI Taxonomy" id="1672749"/>
    <lineage>
        <taxon>Bacteria</taxon>
        <taxon>Pseudomonadati</taxon>
        <taxon>Pseudomonadota</taxon>
        <taxon>Alphaproteobacteria</taxon>
        <taxon>Hyphomicrobiales</taxon>
        <taxon>Rhizobiaceae</taxon>
        <taxon>Rhizobium/Agrobacterium group</taxon>
        <taxon>Xaviernesmea</taxon>
    </lineage>
</organism>
<feature type="domain" description="AAA" evidence="19">
    <location>
        <begin position="534"/>
        <end position="655"/>
    </location>
</feature>
<dbReference type="InterPro" id="IPR003856">
    <property type="entry name" value="LPS_length_determ_N"/>
</dbReference>
<evidence type="ECO:0000256" key="14">
    <source>
        <dbReference type="ARBA" id="ARBA00023137"/>
    </source>
</evidence>
<keyword evidence="22" id="KW-1185">Reference proteome</keyword>
<dbReference type="InterPro" id="IPR005702">
    <property type="entry name" value="Wzc-like_C"/>
</dbReference>
<evidence type="ECO:0000256" key="16">
    <source>
        <dbReference type="SAM" id="Coils"/>
    </source>
</evidence>
<evidence type="ECO:0000256" key="15">
    <source>
        <dbReference type="ARBA" id="ARBA00051245"/>
    </source>
</evidence>
<feature type="coiled-coil region" evidence="16">
    <location>
        <begin position="330"/>
        <end position="395"/>
    </location>
</feature>
<dbReference type="PANTHER" id="PTHR32309:SF13">
    <property type="entry name" value="FERRIC ENTEROBACTIN TRANSPORT PROTEIN FEPE"/>
    <property type="match status" value="1"/>
</dbReference>
<evidence type="ECO:0000256" key="2">
    <source>
        <dbReference type="ARBA" id="ARBA00007316"/>
    </source>
</evidence>
<feature type="transmembrane region" description="Helical" evidence="17">
    <location>
        <begin position="429"/>
        <end position="448"/>
    </location>
</feature>
<keyword evidence="10" id="KW-0418">Kinase</keyword>
<evidence type="ECO:0000256" key="1">
    <source>
        <dbReference type="ARBA" id="ARBA00004429"/>
    </source>
</evidence>
<feature type="transmembrane region" description="Helical" evidence="17">
    <location>
        <begin position="16"/>
        <end position="39"/>
    </location>
</feature>
<dbReference type="EMBL" id="MSPX01000019">
    <property type="protein sequence ID" value="OQP84599.1"/>
    <property type="molecule type" value="Genomic_DNA"/>
</dbReference>
<evidence type="ECO:0000259" key="19">
    <source>
        <dbReference type="Pfam" id="PF13614"/>
    </source>
</evidence>
<dbReference type="CDD" id="cd05387">
    <property type="entry name" value="BY-kinase"/>
    <property type="match status" value="1"/>
</dbReference>
<accession>A0ABX3P9X9</accession>
<keyword evidence="5" id="KW-1003">Cell membrane</keyword>
<evidence type="ECO:0000256" key="9">
    <source>
        <dbReference type="ARBA" id="ARBA00022741"/>
    </source>
</evidence>
<dbReference type="Pfam" id="PF13614">
    <property type="entry name" value="AAA_31"/>
    <property type="match status" value="1"/>
</dbReference>
<evidence type="ECO:0000256" key="4">
    <source>
        <dbReference type="ARBA" id="ARBA00011903"/>
    </source>
</evidence>
<evidence type="ECO:0000256" key="6">
    <source>
        <dbReference type="ARBA" id="ARBA00022519"/>
    </source>
</evidence>
<evidence type="ECO:0000256" key="8">
    <source>
        <dbReference type="ARBA" id="ARBA00022692"/>
    </source>
</evidence>
<dbReference type="NCBIfam" id="TIGR01005">
    <property type="entry name" value="eps_transp_fam"/>
    <property type="match status" value="1"/>
</dbReference>
<evidence type="ECO:0000259" key="20">
    <source>
        <dbReference type="Pfam" id="PF13807"/>
    </source>
</evidence>
<evidence type="ECO:0000256" key="11">
    <source>
        <dbReference type="ARBA" id="ARBA00022840"/>
    </source>
</evidence>
<sequence length="735" mass="80860">MELDWIFGIARRQWRVVAICVFLAVAGGIAYLVTALPLYTAQTSLLIGSMKNQFVEQLAMNGNGSIVEDENALLSQIEVLNSEAVGNAVIDKLKLDQDPFFMKEKPSLISTLLAPVRAAITALMGNKPEDNSPEKLRQDALKKLSDNMSVVRVGKSYVLNVGFTSPSPEFAARVANAIGDAYVLDKLNSKYDSARRAGDWIQERVVELRQKVLESDMAVQRFRAANNLVSTGTQLVSEQQLTELNTALITAQSETARARARLARIESILSNGQSDAIVTDVLDSSVSTELRKKYLDAAKMEGEISKKLGPDHQQAVRLRAEMAEYKRLMFEELNRIAESYRSDLKVAEAREQSLQDSVSQASSVSASANETQVQLRELERENETYRNLYQNFLQNYQVAIQQQTFPVTEDRIISRAMPPEKASFPKKPLVLAVFLVMGAAVGTGIGALREFRDRFFRTGTQVRSELGLEFLGNAPLLKGDSNADQAGAPADPRLISKGNAVSNYVLDHPLSAFAEALRSAKISADMSITGKNCKTIGIVSSLPGEGKSTISINFAELLANQGARTVLIDADLRNPGLTRAIGRHATVGLLDVLLADKDPMQAMLVNPTTRLSFLPAVVRQRVPHSSELLASAAMGELLQKLSHHYDYIVMDLPPLGPVVDARAAAPRIDGFLYVIEWGRTSRRLVRNTLRTEQAIADKCLGVVMNKVDLDKMRLYATEGSDEYYHAAYSAYYQKG</sequence>
<keyword evidence="11" id="KW-0067">ATP-binding</keyword>
<dbReference type="RefSeq" id="WP_081177216.1">
    <property type="nucleotide sequence ID" value="NZ_MSPX01000019.1"/>
</dbReference>